<dbReference type="SMART" id="SM00487">
    <property type="entry name" value="DEXDc"/>
    <property type="match status" value="1"/>
</dbReference>
<keyword evidence="13" id="KW-1185">Reference proteome</keyword>
<dbReference type="InterPro" id="IPR014014">
    <property type="entry name" value="RNA_helicase_DEAD_Q_motif"/>
</dbReference>
<dbReference type="EMBL" id="AP018558">
    <property type="protein sequence ID" value="BBD78287.1"/>
    <property type="molecule type" value="Genomic_DNA"/>
</dbReference>
<dbReference type="AlphaFoldDB" id="A0A2Z6E0I0"/>
<keyword evidence="3 7" id="KW-0347">Helicase</keyword>
<gene>
    <name evidence="12" type="ORF">HPTL_2033</name>
</gene>
<dbReference type="RefSeq" id="WP_119335926.1">
    <property type="nucleotide sequence ID" value="NZ_AP018558.1"/>
</dbReference>
<evidence type="ECO:0000313" key="13">
    <source>
        <dbReference type="Proteomes" id="UP000262004"/>
    </source>
</evidence>
<organism evidence="12 13">
    <name type="scientific">Hydrogenophilus thermoluteolus</name>
    <name type="common">Pseudomonas hydrogenothermophila</name>
    <dbReference type="NCBI Taxonomy" id="297"/>
    <lineage>
        <taxon>Bacteria</taxon>
        <taxon>Pseudomonadati</taxon>
        <taxon>Pseudomonadota</taxon>
        <taxon>Hydrogenophilia</taxon>
        <taxon>Hydrogenophilales</taxon>
        <taxon>Hydrogenophilaceae</taxon>
        <taxon>Hydrogenophilus</taxon>
    </lineage>
</organism>
<accession>A0A2Z6E0I0</accession>
<protein>
    <submittedName>
        <fullName evidence="12">RNA helicase</fullName>
    </submittedName>
</protein>
<name>A0A2Z6E0I0_HYDTE</name>
<dbReference type="InterPro" id="IPR001650">
    <property type="entry name" value="Helicase_C-like"/>
</dbReference>
<dbReference type="Pfam" id="PF00271">
    <property type="entry name" value="Helicase_C"/>
    <property type="match status" value="1"/>
</dbReference>
<dbReference type="GO" id="GO:0003724">
    <property type="term" value="F:RNA helicase activity"/>
    <property type="evidence" value="ECO:0007669"/>
    <property type="project" value="InterPro"/>
</dbReference>
<dbReference type="InterPro" id="IPR000629">
    <property type="entry name" value="RNA-helicase_DEAD-box_CS"/>
</dbReference>
<feature type="domain" description="Helicase C-terminal" evidence="10">
    <location>
        <begin position="234"/>
        <end position="395"/>
    </location>
</feature>
<dbReference type="PROSITE" id="PS51192">
    <property type="entry name" value="HELICASE_ATP_BIND_1"/>
    <property type="match status" value="1"/>
</dbReference>
<dbReference type="GO" id="GO:0016787">
    <property type="term" value="F:hydrolase activity"/>
    <property type="evidence" value="ECO:0007669"/>
    <property type="project" value="UniProtKB-KW"/>
</dbReference>
<dbReference type="PROSITE" id="PS51195">
    <property type="entry name" value="Q_MOTIF"/>
    <property type="match status" value="1"/>
</dbReference>
<dbReference type="Proteomes" id="UP000262004">
    <property type="component" value="Chromosome"/>
</dbReference>
<dbReference type="Gene3D" id="3.40.50.300">
    <property type="entry name" value="P-loop containing nucleotide triphosphate hydrolases"/>
    <property type="match status" value="2"/>
</dbReference>
<dbReference type="SMART" id="SM00490">
    <property type="entry name" value="HELICc"/>
    <property type="match status" value="1"/>
</dbReference>
<dbReference type="InterPro" id="IPR027417">
    <property type="entry name" value="P-loop_NTPase"/>
</dbReference>
<evidence type="ECO:0000256" key="3">
    <source>
        <dbReference type="ARBA" id="ARBA00022806"/>
    </source>
</evidence>
<dbReference type="PANTHER" id="PTHR47959:SF17">
    <property type="entry name" value="ATP-DEPENDENT RNA HELICASE DEAD BOX FAMILY"/>
    <property type="match status" value="1"/>
</dbReference>
<dbReference type="InterPro" id="IPR050079">
    <property type="entry name" value="DEAD_box_RNA_helicase"/>
</dbReference>
<evidence type="ECO:0000313" key="12">
    <source>
        <dbReference type="EMBL" id="BBD78287.1"/>
    </source>
</evidence>
<evidence type="ECO:0000259" key="10">
    <source>
        <dbReference type="PROSITE" id="PS51194"/>
    </source>
</evidence>
<feature type="domain" description="DEAD-box RNA helicase Q" evidence="11">
    <location>
        <begin position="16"/>
        <end position="44"/>
    </location>
</feature>
<dbReference type="PROSITE" id="PS51194">
    <property type="entry name" value="HELICASE_CTER"/>
    <property type="match status" value="1"/>
</dbReference>
<dbReference type="InterPro" id="IPR044742">
    <property type="entry name" value="DEAD/DEAH_RhlB"/>
</dbReference>
<dbReference type="PROSITE" id="PS00039">
    <property type="entry name" value="DEAD_ATP_HELICASE"/>
    <property type="match status" value="1"/>
</dbReference>
<dbReference type="GO" id="GO:0005524">
    <property type="term" value="F:ATP binding"/>
    <property type="evidence" value="ECO:0007669"/>
    <property type="project" value="UniProtKB-KW"/>
</dbReference>
<feature type="short sequence motif" description="Q motif" evidence="6">
    <location>
        <begin position="16"/>
        <end position="44"/>
    </location>
</feature>
<dbReference type="InterPro" id="IPR011545">
    <property type="entry name" value="DEAD/DEAH_box_helicase_dom"/>
</dbReference>
<evidence type="ECO:0000256" key="1">
    <source>
        <dbReference type="ARBA" id="ARBA00022741"/>
    </source>
</evidence>
<evidence type="ECO:0000256" key="8">
    <source>
        <dbReference type="SAM" id="MobiDB-lite"/>
    </source>
</evidence>
<keyword evidence="2 7" id="KW-0378">Hydrolase</keyword>
<evidence type="ECO:0000256" key="5">
    <source>
        <dbReference type="ARBA" id="ARBA00038437"/>
    </source>
</evidence>
<evidence type="ECO:0000256" key="4">
    <source>
        <dbReference type="ARBA" id="ARBA00022840"/>
    </source>
</evidence>
<evidence type="ECO:0000259" key="11">
    <source>
        <dbReference type="PROSITE" id="PS51195"/>
    </source>
</evidence>
<dbReference type="SUPFAM" id="SSF52540">
    <property type="entry name" value="P-loop containing nucleoside triphosphate hydrolases"/>
    <property type="match status" value="1"/>
</dbReference>
<evidence type="ECO:0000256" key="6">
    <source>
        <dbReference type="PROSITE-ProRule" id="PRU00552"/>
    </source>
</evidence>
<keyword evidence="4 7" id="KW-0067">ATP-binding</keyword>
<feature type="compositionally biased region" description="Basic and acidic residues" evidence="8">
    <location>
        <begin position="437"/>
        <end position="474"/>
    </location>
</feature>
<dbReference type="KEGG" id="htl:HPTL_2033"/>
<reference evidence="12 13" key="1">
    <citation type="submission" date="2018-04" db="EMBL/GenBank/DDBJ databases">
        <title>Complete genome sequence of Hydrogenophilus thermoluteolus TH-1.</title>
        <authorList>
            <person name="Arai H."/>
        </authorList>
    </citation>
    <scope>NUCLEOTIDE SEQUENCE [LARGE SCALE GENOMIC DNA]</scope>
    <source>
        <strain evidence="12 13">TH-1</strain>
    </source>
</reference>
<dbReference type="Pfam" id="PF00270">
    <property type="entry name" value="DEAD"/>
    <property type="match status" value="1"/>
</dbReference>
<dbReference type="OrthoDB" id="5297934at2"/>
<feature type="region of interest" description="Disordered" evidence="8">
    <location>
        <begin position="391"/>
        <end position="483"/>
    </location>
</feature>
<keyword evidence="1 7" id="KW-0547">Nucleotide-binding</keyword>
<dbReference type="PANTHER" id="PTHR47959">
    <property type="entry name" value="ATP-DEPENDENT RNA HELICASE RHLE-RELATED"/>
    <property type="match status" value="1"/>
</dbReference>
<dbReference type="GO" id="GO:0003676">
    <property type="term" value="F:nucleic acid binding"/>
    <property type="evidence" value="ECO:0007669"/>
    <property type="project" value="InterPro"/>
</dbReference>
<evidence type="ECO:0000259" key="9">
    <source>
        <dbReference type="PROSITE" id="PS51192"/>
    </source>
</evidence>
<evidence type="ECO:0000256" key="2">
    <source>
        <dbReference type="ARBA" id="ARBA00022801"/>
    </source>
</evidence>
<dbReference type="CDD" id="cd18787">
    <property type="entry name" value="SF2_C_DEAD"/>
    <property type="match status" value="1"/>
</dbReference>
<feature type="domain" description="Helicase ATP-binding" evidence="9">
    <location>
        <begin position="47"/>
        <end position="223"/>
    </location>
</feature>
<evidence type="ECO:0000256" key="7">
    <source>
        <dbReference type="RuleBase" id="RU000492"/>
    </source>
</evidence>
<dbReference type="GO" id="GO:0005829">
    <property type="term" value="C:cytosol"/>
    <property type="evidence" value="ECO:0007669"/>
    <property type="project" value="TreeGrafter"/>
</dbReference>
<proteinExistence type="inferred from homology"/>
<comment type="similarity">
    <text evidence="5 7">Belongs to the DEAD box helicase family.</text>
</comment>
<dbReference type="InterPro" id="IPR014001">
    <property type="entry name" value="Helicase_ATP-bd"/>
</dbReference>
<dbReference type="CDD" id="cd00268">
    <property type="entry name" value="DEADc"/>
    <property type="match status" value="1"/>
</dbReference>
<sequence length="483" mass="52970">MATTPFSPETPTQTATTFADLGLPQSILSAVTQSGYTEPTTVQREAIPAVLADEDLLVSSQTGSGKTAAFALPLLARLANPRPDPRTRGARVLVLTPTRELAQQVEKAFRTYGSGLRRLKTVTLVGGMPFGPQRRDLAGYVDVIVATPGRLKDHLNQRTLTLDAVETLVLDEADRMLDMGFIDDIREIVATTPANRQTLLFSATLEGVVGQLARSITRNARRIEVARTPEAAPKIEERVHYFDNEAHKNRLLAHLLNDEALQQAVIFTATKRGAEALAGRLQDSGLRAAALHGDMSQRARSRVVEQLRRGAVQVLVATDVAARGLDIAGISHVINFDPPKQFEDYVHRIGRTGRAGREGVAVTFVHPNESRLIQGISRFVGRTLPEVTIAGLEPSIPRPAGGQRHSANGHGRNERRGPSKTRRTAAHAKSYAGQERGGWERSRTGSWDKPEGSHRPRRAWDAPAYDRWDDDAPRQRRTLSVKK</sequence>